<evidence type="ECO:0000256" key="1">
    <source>
        <dbReference type="SAM" id="MobiDB-lite"/>
    </source>
</evidence>
<accession>A2Q0L6</accession>
<proteinExistence type="predicted"/>
<name>A2Q0L6_9VIRU</name>
<feature type="region of interest" description="Disordered" evidence="1">
    <location>
        <begin position="1"/>
        <end position="21"/>
    </location>
</feature>
<dbReference type="OrthoDB" id="20at10482"/>
<dbReference type="RefSeq" id="YP_001031326.1">
    <property type="nucleotide sequence ID" value="NC_008991.1"/>
</dbReference>
<organism evidence="2 3">
    <name type="scientific">Ichnoviriform fugitivi</name>
    <dbReference type="NCBI Taxonomy" id="265522"/>
    <lineage>
        <taxon>Viruses</taxon>
        <taxon>Viruses incertae sedis</taxon>
        <taxon>Polydnaviriformidae</taxon>
        <taxon>Ichnoviriform</taxon>
    </lineage>
</organism>
<dbReference type="GeneID" id="5076375"/>
<dbReference type="EMBL" id="AB291201">
    <property type="protein sequence ID" value="BAF45731.1"/>
    <property type="molecule type" value="Genomic_DNA"/>
</dbReference>
<sequence>MDPQECVQAAPPQDTPPQPVTKKQIDLPLDIILHMADYLTFDDFRNFIRFLWPKNDENHLVRAKLWRLSTHKYTISFINGKQLEIEYNFDRLRATEERILINVNSLLPVFGGIASAALDEFTNIPKLCKFLRMDVHLNTCSKYQHASCPCHLINMENVGDRVFREPSVDSCKYRHFHHFCSLHVTYWLKYFLYSSIMRRQGCWYFEEGTPKSFLLFPDNTVSFRDLDRQLQHLLFNPVLY</sequence>
<evidence type="ECO:0000313" key="2">
    <source>
        <dbReference type="EMBL" id="BAF45731.1"/>
    </source>
</evidence>
<reference evidence="2 3" key="1">
    <citation type="journal article" date="2007" name="Virology">
        <title>Shared and species-specific features among ichnovirus genomes.</title>
        <authorList>
            <person name="Tanaka K."/>
            <person name="Lapointe R."/>
            <person name="Barney W.E."/>
            <person name="Makkay A.M."/>
            <person name="Stoltz D."/>
            <person name="Cusson M."/>
            <person name="Webb B.A."/>
        </authorList>
    </citation>
    <scope>NUCLEOTIDE SEQUENCE [LARGE SCALE GENOMIC DNA]</scope>
</reference>
<dbReference type="Pfam" id="PF12132">
    <property type="entry name" value="DUF3587"/>
    <property type="match status" value="1"/>
</dbReference>
<dbReference type="Proteomes" id="UP000204242">
    <property type="component" value="Genome"/>
</dbReference>
<protein>
    <submittedName>
        <fullName evidence="2">Repeat element protein-d7.3</fullName>
    </submittedName>
</protein>
<dbReference type="KEGG" id="vg:5076375"/>
<evidence type="ECO:0000313" key="3">
    <source>
        <dbReference type="Proteomes" id="UP000204242"/>
    </source>
</evidence>
<dbReference type="InterPro" id="IPR021982">
    <property type="entry name" value="REEP_Ichnovirus"/>
</dbReference>